<dbReference type="EMBL" id="OX458333">
    <property type="protein sequence ID" value="CAI8850342.1"/>
    <property type="molecule type" value="Genomic_DNA"/>
</dbReference>
<evidence type="ECO:0000256" key="1">
    <source>
        <dbReference type="ARBA" id="ARBA00008416"/>
    </source>
</evidence>
<dbReference type="EC" id="1.13.11.24" evidence="5"/>
<evidence type="ECO:0000313" key="5">
    <source>
        <dbReference type="EMBL" id="CAI8850342.1"/>
    </source>
</evidence>
<dbReference type="PANTHER" id="PTHR13903">
    <property type="entry name" value="PIRIN-RELATED"/>
    <property type="match status" value="1"/>
</dbReference>
<dbReference type="InterPro" id="IPR008778">
    <property type="entry name" value="Pirin_C_dom"/>
</dbReference>
<dbReference type="InterPro" id="IPR011051">
    <property type="entry name" value="RmlC_Cupin_sf"/>
</dbReference>
<evidence type="ECO:0000313" key="6">
    <source>
        <dbReference type="Proteomes" id="UP001162030"/>
    </source>
</evidence>
<accession>A0ABN8X3C3</accession>
<dbReference type="GO" id="GO:0008127">
    <property type="term" value="F:quercetin 2,3-dioxygenase activity"/>
    <property type="evidence" value="ECO:0007669"/>
    <property type="project" value="UniProtKB-EC"/>
</dbReference>
<dbReference type="CDD" id="cd02247">
    <property type="entry name" value="cupin_pirin_C"/>
    <property type="match status" value="1"/>
</dbReference>
<comment type="similarity">
    <text evidence="1 2">Belongs to the pirin family.</text>
</comment>
<feature type="domain" description="Pirin N-terminal" evidence="3">
    <location>
        <begin position="36"/>
        <end position="127"/>
    </location>
</feature>
<sequence length="286" mass="31564">MSTSPDFVTREVERVVSGAWVSDGAGVKLLRVLTPDLQRRLDPFLLLDEFRSDNPDDYLAGFPDHPHRGFETVTYMLAGRMRHRDNAGHEGLLAAGGVQWMTAGRGIIHSELPEQEEGLMHGFQLWINLPAREKMTQPGYRDIPAEAIPHVTTSQGVSIRIIAGSAAGMEGAIRREGNEPLFLDLNMPAGSACEVPIPSGHNAFLYTYEGRVEVGTRRESVRARQLAVLTNSPDARGVRLHAAGGARLLLIAGRPLNEPIVQWGPFVMNTREEVEQAMYDFRSGNF</sequence>
<dbReference type="PANTHER" id="PTHR13903:SF8">
    <property type="entry name" value="PIRIN"/>
    <property type="match status" value="1"/>
</dbReference>
<evidence type="ECO:0000259" key="4">
    <source>
        <dbReference type="Pfam" id="PF05726"/>
    </source>
</evidence>
<dbReference type="RefSeq" id="WP_026611565.1">
    <property type="nucleotide sequence ID" value="NZ_OX458333.1"/>
</dbReference>
<dbReference type="Pfam" id="PF02678">
    <property type="entry name" value="Pirin"/>
    <property type="match status" value="1"/>
</dbReference>
<keyword evidence="5" id="KW-0560">Oxidoreductase</keyword>
<organism evidence="5 6">
    <name type="scientific">Methylocaldum szegediense</name>
    <dbReference type="NCBI Taxonomy" id="73780"/>
    <lineage>
        <taxon>Bacteria</taxon>
        <taxon>Pseudomonadati</taxon>
        <taxon>Pseudomonadota</taxon>
        <taxon>Gammaproteobacteria</taxon>
        <taxon>Methylococcales</taxon>
        <taxon>Methylococcaceae</taxon>
        <taxon>Methylocaldum</taxon>
    </lineage>
</organism>
<dbReference type="Pfam" id="PF05726">
    <property type="entry name" value="Pirin_C"/>
    <property type="match status" value="1"/>
</dbReference>
<keyword evidence="6" id="KW-1185">Reference proteome</keyword>
<protein>
    <submittedName>
        <fullName evidence="5">Quercetin 2,3-dioxygenase PA3240</fullName>
        <ecNumber evidence="5">1.13.11.24</ecNumber>
    </submittedName>
</protein>
<evidence type="ECO:0000256" key="2">
    <source>
        <dbReference type="RuleBase" id="RU003457"/>
    </source>
</evidence>
<dbReference type="InterPro" id="IPR003829">
    <property type="entry name" value="Pirin_N_dom"/>
</dbReference>
<dbReference type="Gene3D" id="2.60.120.10">
    <property type="entry name" value="Jelly Rolls"/>
    <property type="match status" value="2"/>
</dbReference>
<reference evidence="5 6" key="1">
    <citation type="submission" date="2023-03" db="EMBL/GenBank/DDBJ databases">
        <authorList>
            <person name="Pearce D."/>
        </authorList>
    </citation>
    <scope>NUCLEOTIDE SEQUENCE [LARGE SCALE GENOMIC DNA]</scope>
    <source>
        <strain evidence="5">Msz</strain>
    </source>
</reference>
<evidence type="ECO:0000259" key="3">
    <source>
        <dbReference type="Pfam" id="PF02678"/>
    </source>
</evidence>
<dbReference type="InterPro" id="IPR012093">
    <property type="entry name" value="Pirin"/>
</dbReference>
<dbReference type="PIRSF" id="PIRSF006232">
    <property type="entry name" value="Pirin"/>
    <property type="match status" value="1"/>
</dbReference>
<gene>
    <name evidence="5" type="ORF">MSZNOR_2496</name>
</gene>
<proteinExistence type="inferred from homology"/>
<feature type="domain" description="Pirin C-terminal" evidence="4">
    <location>
        <begin position="183"/>
        <end position="286"/>
    </location>
</feature>
<name>A0ABN8X3C3_9GAMM</name>
<dbReference type="InterPro" id="IPR014710">
    <property type="entry name" value="RmlC-like_jellyroll"/>
</dbReference>
<dbReference type="CDD" id="cd02909">
    <property type="entry name" value="cupin_pirin_N"/>
    <property type="match status" value="1"/>
</dbReference>
<dbReference type="Proteomes" id="UP001162030">
    <property type="component" value="Chromosome"/>
</dbReference>
<dbReference type="SUPFAM" id="SSF51182">
    <property type="entry name" value="RmlC-like cupins"/>
    <property type="match status" value="1"/>
</dbReference>